<name>A0A7W9SDW9_9FIRM</name>
<reference evidence="1 2" key="1">
    <citation type="submission" date="2020-08" db="EMBL/GenBank/DDBJ databases">
        <title>Genomic Encyclopedia of Type Strains, Phase IV (KMG-IV): sequencing the most valuable type-strain genomes for metagenomic binning, comparative biology and taxonomic classification.</title>
        <authorList>
            <person name="Goeker M."/>
        </authorList>
    </citation>
    <scope>NUCLEOTIDE SEQUENCE [LARGE SCALE GENOMIC DNA]</scope>
    <source>
        <strain evidence="1 2">DSM 17245</strain>
    </source>
</reference>
<evidence type="ECO:0000313" key="1">
    <source>
        <dbReference type="EMBL" id="MBB6040394.1"/>
    </source>
</evidence>
<dbReference type="Proteomes" id="UP000522163">
    <property type="component" value="Unassembled WGS sequence"/>
</dbReference>
<protein>
    <submittedName>
        <fullName evidence="1">Uncharacterized protein</fullName>
    </submittedName>
</protein>
<dbReference type="Gene3D" id="1.20.120.450">
    <property type="entry name" value="dinb family like domain"/>
    <property type="match status" value="1"/>
</dbReference>
<organism evidence="1 2">
    <name type="scientific">Oribacterium sinus</name>
    <dbReference type="NCBI Taxonomy" id="237576"/>
    <lineage>
        <taxon>Bacteria</taxon>
        <taxon>Bacillati</taxon>
        <taxon>Bacillota</taxon>
        <taxon>Clostridia</taxon>
        <taxon>Lachnospirales</taxon>
        <taxon>Lachnospiraceae</taxon>
        <taxon>Oribacterium</taxon>
    </lineage>
</organism>
<comment type="caution">
    <text evidence="1">The sequence shown here is derived from an EMBL/GenBank/DDBJ whole genome shotgun (WGS) entry which is preliminary data.</text>
</comment>
<sequence length="45" mass="5296">MPSPTTKNDLMIVAKENYEKLNLFISKMTEEELNTPFDFSKDEKK</sequence>
<dbReference type="AlphaFoldDB" id="A0A7W9SDW9"/>
<evidence type="ECO:0000313" key="2">
    <source>
        <dbReference type="Proteomes" id="UP000522163"/>
    </source>
</evidence>
<dbReference type="EMBL" id="JACHHH010000002">
    <property type="protein sequence ID" value="MBB6040394.1"/>
    <property type="molecule type" value="Genomic_DNA"/>
</dbReference>
<dbReference type="InterPro" id="IPR034660">
    <property type="entry name" value="DinB/YfiT-like"/>
</dbReference>
<accession>A0A7W9SDW9</accession>
<proteinExistence type="predicted"/>
<gene>
    <name evidence="1" type="ORF">HNQ46_000357</name>
</gene>